<reference evidence="1" key="2">
    <citation type="submission" date="2020-09" db="EMBL/GenBank/DDBJ databases">
        <authorList>
            <person name="Sun Q."/>
            <person name="Ohkuma M."/>
        </authorList>
    </citation>
    <scope>NUCLEOTIDE SEQUENCE</scope>
    <source>
        <strain evidence="1">JCM 4059</strain>
    </source>
</reference>
<protein>
    <submittedName>
        <fullName evidence="1">Uncharacterized protein</fullName>
    </submittedName>
</protein>
<name>A0A919EB97_9ACTN</name>
<dbReference type="Gene3D" id="3.30.565.10">
    <property type="entry name" value="Histidine kinase-like ATPase, C-terminal domain"/>
    <property type="match status" value="1"/>
</dbReference>
<dbReference type="EMBL" id="BNBD01000002">
    <property type="protein sequence ID" value="GHF32808.1"/>
    <property type="molecule type" value="Genomic_DNA"/>
</dbReference>
<dbReference type="InterPro" id="IPR036890">
    <property type="entry name" value="HATPase_C_sf"/>
</dbReference>
<keyword evidence="2" id="KW-1185">Reference proteome</keyword>
<sequence length="156" mass="16853">MTLSSTERDSLGELLPSLAPWRQLAMSREITFCLGTSTAPASPMERAAAFARRTLPMLLKGAPAAQAASDDVISVVRELVDIASRDRHGPDILGRIVFDGTHITVSVGEKQGPLPQPDDEPGLYLVRRLTDDIGQYRGDNAGYVTWASVPVQPNVQ</sequence>
<dbReference type="AlphaFoldDB" id="A0A919EB97"/>
<comment type="caution">
    <text evidence="1">The sequence shown here is derived from an EMBL/GenBank/DDBJ whole genome shotgun (WGS) entry which is preliminary data.</text>
</comment>
<proteinExistence type="predicted"/>
<dbReference type="Proteomes" id="UP000638313">
    <property type="component" value="Unassembled WGS sequence"/>
</dbReference>
<reference evidence="1" key="1">
    <citation type="journal article" date="2014" name="Int. J. Syst. Evol. Microbiol.">
        <title>Complete genome sequence of Corynebacterium casei LMG S-19264T (=DSM 44701T), isolated from a smear-ripened cheese.</title>
        <authorList>
            <consortium name="US DOE Joint Genome Institute (JGI-PGF)"/>
            <person name="Walter F."/>
            <person name="Albersmeier A."/>
            <person name="Kalinowski J."/>
            <person name="Ruckert C."/>
        </authorList>
    </citation>
    <scope>NUCLEOTIDE SEQUENCE</scope>
    <source>
        <strain evidence="1">JCM 4059</strain>
    </source>
</reference>
<organism evidence="1 2">
    <name type="scientific">Streptomyces mashuensis</name>
    <dbReference type="NCBI Taxonomy" id="33904"/>
    <lineage>
        <taxon>Bacteria</taxon>
        <taxon>Bacillati</taxon>
        <taxon>Actinomycetota</taxon>
        <taxon>Actinomycetes</taxon>
        <taxon>Kitasatosporales</taxon>
        <taxon>Streptomycetaceae</taxon>
        <taxon>Streptomyces</taxon>
    </lineage>
</organism>
<gene>
    <name evidence="1" type="ORF">GCM10010218_12340</name>
</gene>
<accession>A0A919EB97</accession>
<evidence type="ECO:0000313" key="1">
    <source>
        <dbReference type="EMBL" id="GHF32808.1"/>
    </source>
</evidence>
<evidence type="ECO:0000313" key="2">
    <source>
        <dbReference type="Proteomes" id="UP000638313"/>
    </source>
</evidence>